<accession>A0A9W7W187</accession>
<evidence type="ECO:0000256" key="1">
    <source>
        <dbReference type="SAM" id="MobiDB-lite"/>
    </source>
</evidence>
<dbReference type="EMBL" id="RIBY02001978">
    <property type="protein sequence ID" value="KAH9826552.1"/>
    <property type="molecule type" value="Genomic_DNA"/>
</dbReference>
<feature type="compositionally biased region" description="Basic and acidic residues" evidence="1">
    <location>
        <begin position="132"/>
        <end position="156"/>
    </location>
</feature>
<dbReference type="PANTHER" id="PTHR39609">
    <property type="entry name" value="RFEG-RELATED"/>
    <property type="match status" value="1"/>
</dbReference>
<reference evidence="2 3" key="2">
    <citation type="journal article" date="2021" name="Curr. Genet.">
        <title>Genetic response to nitrogen starvation in the aggressive Eucalyptus foliar pathogen Teratosphaeria destructans.</title>
        <authorList>
            <person name="Havenga M."/>
            <person name="Wingfield B.D."/>
            <person name="Wingfield M.J."/>
            <person name="Dreyer L.L."/>
            <person name="Roets F."/>
            <person name="Aylward J."/>
        </authorList>
    </citation>
    <scope>NUCLEOTIDE SEQUENCE [LARGE SCALE GENOMIC DNA]</scope>
    <source>
        <strain evidence="2">CMW44962</strain>
    </source>
</reference>
<feature type="compositionally biased region" description="Low complexity" evidence="1">
    <location>
        <begin position="187"/>
        <end position="199"/>
    </location>
</feature>
<evidence type="ECO:0000313" key="2">
    <source>
        <dbReference type="EMBL" id="KAH9826552.1"/>
    </source>
</evidence>
<protein>
    <submittedName>
        <fullName evidence="2">Transcription factor RfeG</fullName>
    </submittedName>
</protein>
<feature type="compositionally biased region" description="Pro residues" evidence="1">
    <location>
        <begin position="171"/>
        <end position="186"/>
    </location>
</feature>
<proteinExistence type="predicted"/>
<evidence type="ECO:0000313" key="3">
    <source>
        <dbReference type="Proteomes" id="UP001138500"/>
    </source>
</evidence>
<feature type="region of interest" description="Disordered" evidence="1">
    <location>
        <begin position="70"/>
        <end position="353"/>
    </location>
</feature>
<feature type="compositionally biased region" description="Basic and acidic residues" evidence="1">
    <location>
        <begin position="320"/>
        <end position="330"/>
    </location>
</feature>
<sequence length="353" mass="38476">MSREIARQWFIPGDGIDRHVISADIQRYLGNDATVRPGVGTGEHQGVQGFWIKAYRNLTSAMIADLRADSSRWRQEQRATGTREPYVGSSTYHASAAGRPDRRAGDSPSVDGPYGNAPSRERLPAGGNRIPVSDRMDVDPPSGMDRRYGGQPDRGDPYGGRPSYPVDSRPGYPPEQPVFSRAPPPSASYAPDPRYAPSSGFASANDGAPPGYVRQGNYYVPVSTYEPAPSMPSRSEPPNYGSAYGQPGQPSSRDARDPRYGQPDYADPRYAYPSPAATITSVSARDRDPITSPPQPSPYGSMPSSSFDQYGRPPMPPAPVDDRKSSRRPESLFGGLSGSNSRSDRHRDQRRRI</sequence>
<organism evidence="2 3">
    <name type="scientific">Teratosphaeria destructans</name>
    <dbReference type="NCBI Taxonomy" id="418781"/>
    <lineage>
        <taxon>Eukaryota</taxon>
        <taxon>Fungi</taxon>
        <taxon>Dikarya</taxon>
        <taxon>Ascomycota</taxon>
        <taxon>Pezizomycotina</taxon>
        <taxon>Dothideomycetes</taxon>
        <taxon>Dothideomycetidae</taxon>
        <taxon>Mycosphaerellales</taxon>
        <taxon>Teratosphaeriaceae</taxon>
        <taxon>Teratosphaeria</taxon>
    </lineage>
</organism>
<comment type="caution">
    <text evidence="2">The sequence shown here is derived from an EMBL/GenBank/DDBJ whole genome shotgun (WGS) entry which is preliminary data.</text>
</comment>
<gene>
    <name evidence="2" type="ORF">Tdes44962_MAKER00516</name>
</gene>
<dbReference type="OrthoDB" id="4146887at2759"/>
<keyword evidence="3" id="KW-1185">Reference proteome</keyword>
<reference evidence="2 3" key="1">
    <citation type="journal article" date="2018" name="IMA Fungus">
        <title>IMA Genome-F 10: Nine draft genome sequences of Claviceps purpurea s.lat., including C. arundinis, C. humidiphila, and C. cf. spartinae, pseudomolecules for the pitch canker pathogen Fusarium circinatum, draft genome of Davidsoniella eucalypti, Grosmannia galeiformis, Quambalaria eucalypti, and Teratosphaeria destructans.</title>
        <authorList>
            <person name="Wingfield B.D."/>
            <person name="Liu M."/>
            <person name="Nguyen H.D."/>
            <person name="Lane F.A."/>
            <person name="Morgan S.W."/>
            <person name="De Vos L."/>
            <person name="Wilken P.M."/>
            <person name="Duong T.A."/>
            <person name="Aylward J."/>
            <person name="Coetzee M.P."/>
            <person name="Dadej K."/>
            <person name="De Beer Z.W."/>
            <person name="Findlay W."/>
            <person name="Havenga M."/>
            <person name="Kolarik M."/>
            <person name="Menzies J.G."/>
            <person name="Naidoo K."/>
            <person name="Pochopski O."/>
            <person name="Shoukouhi P."/>
            <person name="Santana Q.C."/>
            <person name="Seifert K.A."/>
            <person name="Soal N."/>
            <person name="Steenkamp E.T."/>
            <person name="Tatham C.T."/>
            <person name="van der Nest M.A."/>
            <person name="Wingfield M.J."/>
        </authorList>
    </citation>
    <scope>NUCLEOTIDE SEQUENCE [LARGE SCALE GENOMIC DNA]</scope>
    <source>
        <strain evidence="2">CMW44962</strain>
    </source>
</reference>
<dbReference type="PANTHER" id="PTHR39609:SF1">
    <property type="entry name" value="RFEG"/>
    <property type="match status" value="1"/>
</dbReference>
<name>A0A9W7W187_9PEZI</name>
<dbReference type="AlphaFoldDB" id="A0A9W7W187"/>
<dbReference type="Proteomes" id="UP001138500">
    <property type="component" value="Unassembled WGS sequence"/>
</dbReference>